<dbReference type="Proteomes" id="UP000253420">
    <property type="component" value="Unassembled WGS sequence"/>
</dbReference>
<reference evidence="2 3" key="1">
    <citation type="submission" date="2018-07" db="EMBL/GenBank/DDBJ databases">
        <title>The draft genome of Phyllobacterium salinisoli.</title>
        <authorList>
            <person name="Liu L."/>
            <person name="Li L."/>
            <person name="Zhang X."/>
            <person name="Liang L."/>
        </authorList>
    </citation>
    <scope>NUCLEOTIDE SEQUENCE [LARGE SCALE GENOMIC DNA]</scope>
    <source>
        <strain evidence="2 3">LLAN61</strain>
    </source>
</reference>
<dbReference type="GO" id="GO:0016787">
    <property type="term" value="F:hydrolase activity"/>
    <property type="evidence" value="ECO:0007669"/>
    <property type="project" value="InterPro"/>
</dbReference>
<dbReference type="InterPro" id="IPR004843">
    <property type="entry name" value="Calcineurin-like_PHP"/>
</dbReference>
<gene>
    <name evidence="2" type="ORF">DUT91_09580</name>
</gene>
<dbReference type="Gene3D" id="3.60.21.10">
    <property type="match status" value="1"/>
</dbReference>
<dbReference type="Pfam" id="PF00149">
    <property type="entry name" value="Metallophos"/>
    <property type="match status" value="1"/>
</dbReference>
<dbReference type="AlphaFoldDB" id="A0A368K5N4"/>
<dbReference type="PANTHER" id="PTHR43143:SF1">
    <property type="entry name" value="SERINE_THREONINE-PROTEIN PHOSPHATASE CPPED1"/>
    <property type="match status" value="1"/>
</dbReference>
<dbReference type="InterPro" id="IPR029052">
    <property type="entry name" value="Metallo-depent_PP-like"/>
</dbReference>
<organism evidence="2 3">
    <name type="scientific">Phyllobacterium salinisoli</name>
    <dbReference type="NCBI Taxonomy" id="1899321"/>
    <lineage>
        <taxon>Bacteria</taxon>
        <taxon>Pseudomonadati</taxon>
        <taxon>Pseudomonadota</taxon>
        <taxon>Alphaproteobacteria</taxon>
        <taxon>Hyphomicrobiales</taxon>
        <taxon>Phyllobacteriaceae</taxon>
        <taxon>Phyllobacterium</taxon>
    </lineage>
</organism>
<keyword evidence="3" id="KW-1185">Reference proteome</keyword>
<dbReference type="RefSeq" id="WP_114440122.1">
    <property type="nucleotide sequence ID" value="NZ_QOZG01000003.1"/>
</dbReference>
<evidence type="ECO:0000259" key="1">
    <source>
        <dbReference type="Pfam" id="PF00149"/>
    </source>
</evidence>
<evidence type="ECO:0000313" key="3">
    <source>
        <dbReference type="Proteomes" id="UP000253420"/>
    </source>
</evidence>
<dbReference type="PANTHER" id="PTHR43143">
    <property type="entry name" value="METALLOPHOSPHOESTERASE, CALCINEURIN SUPERFAMILY"/>
    <property type="match status" value="1"/>
</dbReference>
<dbReference type="OrthoDB" id="651281at2"/>
<evidence type="ECO:0000313" key="2">
    <source>
        <dbReference type="EMBL" id="RCS24504.1"/>
    </source>
</evidence>
<accession>A0A368K5N4</accession>
<proteinExistence type="predicted"/>
<sequence>MKIVQITDTHLSPSKVHFNGNWEPLAAWIAKTGADLVIHTGDLTIDGADREDDIAFSMELMRQLPVPVLIVPGNHDVGHFPGSRQPVDIARLKRWRRMVGQDYWVSNHGNWRLIGLNSLLFGQGDVEEELQFAWLAEVLAGRADRRVAIFTHKPLFVDEPHEGDTGYWGTHPAPRQRLYDLLAAHDVALFASGHLHWAWKGTFENTALVWGPSSAFIIDTLEREMPGERIVGAVIHTLGDDVSSEIVALPELTPYYIDEVIHEVYPHSAPKPIVEAAQ</sequence>
<dbReference type="SUPFAM" id="SSF56300">
    <property type="entry name" value="Metallo-dependent phosphatases"/>
    <property type="match status" value="1"/>
</dbReference>
<name>A0A368K5N4_9HYPH</name>
<dbReference type="EMBL" id="QOZG01000003">
    <property type="protein sequence ID" value="RCS24504.1"/>
    <property type="molecule type" value="Genomic_DNA"/>
</dbReference>
<protein>
    <submittedName>
        <fullName evidence="2">Metallophosphoesterase</fullName>
    </submittedName>
</protein>
<dbReference type="InterPro" id="IPR051918">
    <property type="entry name" value="STPP_CPPED1"/>
</dbReference>
<feature type="domain" description="Calcineurin-like phosphoesterase" evidence="1">
    <location>
        <begin position="1"/>
        <end position="197"/>
    </location>
</feature>
<comment type="caution">
    <text evidence="2">The sequence shown here is derived from an EMBL/GenBank/DDBJ whole genome shotgun (WGS) entry which is preliminary data.</text>
</comment>